<accession>A0A1I7WVZ8</accession>
<protein>
    <submittedName>
        <fullName evidence="2">Uncharacterized protein</fullName>
    </submittedName>
</protein>
<organism evidence="1 2">
    <name type="scientific">Heterorhabditis bacteriophora</name>
    <name type="common">Entomopathogenic nematode worm</name>
    <dbReference type="NCBI Taxonomy" id="37862"/>
    <lineage>
        <taxon>Eukaryota</taxon>
        <taxon>Metazoa</taxon>
        <taxon>Ecdysozoa</taxon>
        <taxon>Nematoda</taxon>
        <taxon>Chromadorea</taxon>
        <taxon>Rhabditida</taxon>
        <taxon>Rhabditina</taxon>
        <taxon>Rhabditomorpha</taxon>
        <taxon>Strongyloidea</taxon>
        <taxon>Heterorhabditidae</taxon>
        <taxon>Heterorhabditis</taxon>
    </lineage>
</organism>
<dbReference type="Proteomes" id="UP000095283">
    <property type="component" value="Unplaced"/>
</dbReference>
<evidence type="ECO:0000313" key="2">
    <source>
        <dbReference type="WBParaSite" id="Hba_09307"/>
    </source>
</evidence>
<sequence length="91" mass="10536">MVMGERLHAGFGGVPGPLEREFYAPYNTHRDEDWVRSREYSIGGQRSHSPQRKFLYGVVISMKIEAFIRGLINYYPLEMLTGWLMNTLEAP</sequence>
<reference evidence="2" key="1">
    <citation type="submission" date="2016-11" db="UniProtKB">
        <authorList>
            <consortium name="WormBaseParasite"/>
        </authorList>
    </citation>
    <scope>IDENTIFICATION</scope>
</reference>
<dbReference type="AlphaFoldDB" id="A0A1I7WVZ8"/>
<evidence type="ECO:0000313" key="1">
    <source>
        <dbReference type="Proteomes" id="UP000095283"/>
    </source>
</evidence>
<proteinExistence type="predicted"/>
<dbReference type="WBParaSite" id="Hba_09307">
    <property type="protein sequence ID" value="Hba_09307"/>
    <property type="gene ID" value="Hba_09307"/>
</dbReference>
<name>A0A1I7WVZ8_HETBA</name>
<keyword evidence="1" id="KW-1185">Reference proteome</keyword>